<organism evidence="2 3">
    <name type="scientific">Candidatus Methanofastidiosum methylothiophilum</name>
    <dbReference type="NCBI Taxonomy" id="1705564"/>
    <lineage>
        <taxon>Archaea</taxon>
        <taxon>Methanobacteriati</taxon>
        <taxon>Methanobacteriota</taxon>
        <taxon>Stenosarchaea group</taxon>
        <taxon>Candidatus Methanofastidiosia</taxon>
        <taxon>Candidatus Methanofastidiosales</taxon>
        <taxon>Candidatus Methanofastidiosaceae</taxon>
        <taxon>Candidatus Methanofastidiosum</taxon>
    </lineage>
</organism>
<protein>
    <recommendedName>
        <fullName evidence="1">DUF4350 domain-containing protein</fullName>
    </recommendedName>
</protein>
<evidence type="ECO:0000313" key="3">
    <source>
        <dbReference type="Proteomes" id="UP000075398"/>
    </source>
</evidence>
<dbReference type="Pfam" id="PF14258">
    <property type="entry name" value="DUF4350"/>
    <property type="match status" value="1"/>
</dbReference>
<dbReference type="SUPFAM" id="SSF52317">
    <property type="entry name" value="Class I glutamine amidotransferase-like"/>
    <property type="match status" value="1"/>
</dbReference>
<feature type="domain" description="DUF4350" evidence="1">
    <location>
        <begin position="60"/>
        <end position="232"/>
    </location>
</feature>
<reference evidence="2 3" key="1">
    <citation type="journal article" date="2016" name="ISME J.">
        <title>Chasing the elusive Euryarchaeota class WSA2: genomes reveal a uniquely fastidious methyl-reducing methanogen.</title>
        <authorList>
            <person name="Nobu M.K."/>
            <person name="Narihiro T."/>
            <person name="Kuroda K."/>
            <person name="Mei R."/>
            <person name="Liu W.T."/>
        </authorList>
    </citation>
    <scope>NUCLEOTIDE SEQUENCE [LARGE SCALE GENOMIC DNA]</scope>
    <source>
        <strain evidence="2">U1lsi0528_Bin055</strain>
    </source>
</reference>
<sequence length="490" mass="55472">MKKILGLSVFGVILLSIFSPLVFAENDNILFYGESLGKIEDSIKSNYNITKTQQFPQNLSPYKVITIINPERGIASEEITRILDFVNSGGTLLIIADDYTEASSITQINRLLTSLNIEVNVDRVYDDTNFANYNTNILVRGDGNYPPSRGVSNILYVSGSSLRGKFDGELKSNTTSYSKNYDEVLTYGKGQRPTVSGFVKHGEGMIIIVGDKSLFEDTYVVQEDNALFAMNLFDFALGNSSRITQRVQYKENYDQEANSFLPYFDSVKKNGFSEMKQNETNTITSLIQQAQSKYSFGLYREAYTTISQAITIFEAQIDSIDFEFEEKLQKAKNLENEARSKGIAVADEASFNEGVYYLTQAEKETNLTKRIELIDKSIEVLEKFGQGDMQRAKIEIDTADSKLKEAKKTLFYENDVQKADELLTDAKKLFNRGKYLEAFSTATESQKYSERAIEKYNIFKIIIALALLLGALFLMIITKRILSWKAQRKK</sequence>
<dbReference type="InterPro" id="IPR029062">
    <property type="entry name" value="Class_I_gatase-like"/>
</dbReference>
<accession>A0A150J4R7</accession>
<dbReference type="AlphaFoldDB" id="A0A150J4R7"/>
<dbReference type="EMBL" id="LNGC01000029">
    <property type="protein sequence ID" value="KYC52237.1"/>
    <property type="molecule type" value="Genomic_DNA"/>
</dbReference>
<gene>
    <name evidence="2" type="ORF">AMQ22_00914</name>
</gene>
<comment type="caution">
    <text evidence="2">The sequence shown here is derived from an EMBL/GenBank/DDBJ whole genome shotgun (WGS) entry which is preliminary data.</text>
</comment>
<dbReference type="Proteomes" id="UP000075398">
    <property type="component" value="Unassembled WGS sequence"/>
</dbReference>
<evidence type="ECO:0000313" key="2">
    <source>
        <dbReference type="EMBL" id="KYC52237.1"/>
    </source>
</evidence>
<proteinExistence type="predicted"/>
<name>A0A150J4R7_9EURY</name>
<dbReference type="InterPro" id="IPR025646">
    <property type="entry name" value="DUF4350"/>
</dbReference>
<evidence type="ECO:0000259" key="1">
    <source>
        <dbReference type="Pfam" id="PF14258"/>
    </source>
</evidence>